<dbReference type="EMBL" id="JACXVP010000009">
    <property type="protein sequence ID" value="KAG5586260.1"/>
    <property type="molecule type" value="Genomic_DNA"/>
</dbReference>
<organism evidence="1 2">
    <name type="scientific">Solanum commersonii</name>
    <name type="common">Commerson's wild potato</name>
    <name type="synonym">Commerson's nightshade</name>
    <dbReference type="NCBI Taxonomy" id="4109"/>
    <lineage>
        <taxon>Eukaryota</taxon>
        <taxon>Viridiplantae</taxon>
        <taxon>Streptophyta</taxon>
        <taxon>Embryophyta</taxon>
        <taxon>Tracheophyta</taxon>
        <taxon>Spermatophyta</taxon>
        <taxon>Magnoliopsida</taxon>
        <taxon>eudicotyledons</taxon>
        <taxon>Gunneridae</taxon>
        <taxon>Pentapetalae</taxon>
        <taxon>asterids</taxon>
        <taxon>lamiids</taxon>
        <taxon>Solanales</taxon>
        <taxon>Solanaceae</taxon>
        <taxon>Solanoideae</taxon>
        <taxon>Solaneae</taxon>
        <taxon>Solanum</taxon>
    </lineage>
</organism>
<comment type="caution">
    <text evidence="1">The sequence shown here is derived from an EMBL/GenBank/DDBJ whole genome shotgun (WGS) entry which is preliminary data.</text>
</comment>
<accession>A0A9J5XG77</accession>
<keyword evidence="2" id="KW-1185">Reference proteome</keyword>
<gene>
    <name evidence="1" type="ORF">H5410_046694</name>
</gene>
<sequence length="173" mass="20423">NEKSNNKVVEMIPENMHYLHTHTFEQRRQNWIIKNSSRRDRSTIDYVYHHLETKERFRSMIEVYMFLLYGEIAEKYKKKKSEKGETLQVTLIGKTRMRGKKLIKHYVVGTCESCNGVYIKDRSGINYLFERDIPPNIDLFGHQQVNLGSDALSAHVNSREVAISTPMKSFFYL</sequence>
<dbReference type="AlphaFoldDB" id="A0A9J5XG77"/>
<proteinExistence type="predicted"/>
<protein>
    <submittedName>
        <fullName evidence="1">Uncharacterized protein</fullName>
    </submittedName>
</protein>
<name>A0A9J5XG77_SOLCO</name>
<evidence type="ECO:0000313" key="1">
    <source>
        <dbReference type="EMBL" id="KAG5586260.1"/>
    </source>
</evidence>
<dbReference type="OrthoDB" id="1295953at2759"/>
<feature type="non-terminal residue" evidence="1">
    <location>
        <position position="1"/>
    </location>
</feature>
<reference evidence="1 2" key="1">
    <citation type="submission" date="2020-09" db="EMBL/GenBank/DDBJ databases">
        <title>De no assembly of potato wild relative species, Solanum commersonii.</title>
        <authorList>
            <person name="Cho K."/>
        </authorList>
    </citation>
    <scope>NUCLEOTIDE SEQUENCE [LARGE SCALE GENOMIC DNA]</scope>
    <source>
        <strain evidence="1">LZ3.2</strain>
        <tissue evidence="1">Leaf</tissue>
    </source>
</reference>
<dbReference type="Proteomes" id="UP000824120">
    <property type="component" value="Chromosome 9"/>
</dbReference>
<evidence type="ECO:0000313" key="2">
    <source>
        <dbReference type="Proteomes" id="UP000824120"/>
    </source>
</evidence>